<dbReference type="InterPro" id="IPR037802">
    <property type="entry name" value="SGF29"/>
</dbReference>
<evidence type="ECO:0000313" key="3">
    <source>
        <dbReference type="EMBL" id="KAJ1914022.1"/>
    </source>
</evidence>
<feature type="compositionally biased region" description="Low complexity" evidence="1">
    <location>
        <begin position="51"/>
        <end position="65"/>
    </location>
</feature>
<dbReference type="Pfam" id="PF07039">
    <property type="entry name" value="SGF29_Tudor"/>
    <property type="match status" value="1"/>
</dbReference>
<feature type="region of interest" description="Disordered" evidence="1">
    <location>
        <begin position="36"/>
        <end position="76"/>
    </location>
</feature>
<dbReference type="PANTHER" id="PTHR21539">
    <property type="entry name" value="SAGA-ASSOCIATED FACTOR 29"/>
    <property type="match status" value="1"/>
</dbReference>
<evidence type="ECO:0000313" key="4">
    <source>
        <dbReference type="Proteomes" id="UP001150538"/>
    </source>
</evidence>
<accession>A0A9W7ZQT1</accession>
<dbReference type="Gene3D" id="2.30.30.140">
    <property type="match status" value="2"/>
</dbReference>
<dbReference type="PANTHER" id="PTHR21539:SF0">
    <property type="entry name" value="SAGA-ASSOCIATED FACTOR 29"/>
    <property type="match status" value="1"/>
</dbReference>
<evidence type="ECO:0000259" key="2">
    <source>
        <dbReference type="PROSITE" id="PS51518"/>
    </source>
</evidence>
<gene>
    <name evidence="3" type="ORF">H4219_004968</name>
</gene>
<feature type="region of interest" description="Disordered" evidence="1">
    <location>
        <begin position="118"/>
        <end position="310"/>
    </location>
</feature>
<feature type="compositionally biased region" description="Polar residues" evidence="1">
    <location>
        <begin position="36"/>
        <end position="50"/>
    </location>
</feature>
<feature type="domain" description="SGF29 C-terminal" evidence="2">
    <location>
        <begin position="311"/>
        <end position="453"/>
    </location>
</feature>
<keyword evidence="4" id="KW-1185">Reference proteome</keyword>
<protein>
    <recommendedName>
        <fullName evidence="2">SGF29 C-terminal domain-containing protein</fullName>
    </recommendedName>
</protein>
<evidence type="ECO:0000256" key="1">
    <source>
        <dbReference type="SAM" id="MobiDB-lite"/>
    </source>
</evidence>
<feature type="compositionally biased region" description="Low complexity" evidence="1">
    <location>
        <begin position="217"/>
        <end position="231"/>
    </location>
</feature>
<feature type="compositionally biased region" description="Polar residues" evidence="1">
    <location>
        <begin position="289"/>
        <end position="300"/>
    </location>
</feature>
<dbReference type="OrthoDB" id="10265994at2759"/>
<comment type="caution">
    <text evidence="3">The sequence shown here is derived from an EMBL/GenBank/DDBJ whole genome shotgun (WGS) entry which is preliminary data.</text>
</comment>
<dbReference type="GO" id="GO:0000124">
    <property type="term" value="C:SAGA complex"/>
    <property type="evidence" value="ECO:0007669"/>
    <property type="project" value="InterPro"/>
</dbReference>
<dbReference type="Proteomes" id="UP001150538">
    <property type="component" value="Unassembled WGS sequence"/>
</dbReference>
<feature type="compositionally biased region" description="Low complexity" evidence="1">
    <location>
        <begin position="249"/>
        <end position="260"/>
    </location>
</feature>
<feature type="compositionally biased region" description="Low complexity" evidence="1">
    <location>
        <begin position="182"/>
        <end position="194"/>
    </location>
</feature>
<dbReference type="InterPro" id="IPR010750">
    <property type="entry name" value="SGF29_tudor-like_dom"/>
</dbReference>
<dbReference type="EMBL" id="JANBPU010000223">
    <property type="protein sequence ID" value="KAJ1914022.1"/>
    <property type="molecule type" value="Genomic_DNA"/>
</dbReference>
<feature type="compositionally biased region" description="Low complexity" evidence="1">
    <location>
        <begin position="267"/>
        <end position="279"/>
    </location>
</feature>
<dbReference type="CDD" id="cd20393">
    <property type="entry name" value="Tudor_SGF29_rpt1"/>
    <property type="match status" value="1"/>
</dbReference>
<organism evidence="3 4">
    <name type="scientific">Mycoemilia scoparia</name>
    <dbReference type="NCBI Taxonomy" id="417184"/>
    <lineage>
        <taxon>Eukaryota</taxon>
        <taxon>Fungi</taxon>
        <taxon>Fungi incertae sedis</taxon>
        <taxon>Zoopagomycota</taxon>
        <taxon>Kickxellomycotina</taxon>
        <taxon>Kickxellomycetes</taxon>
        <taxon>Kickxellales</taxon>
        <taxon>Kickxellaceae</taxon>
        <taxon>Mycoemilia</taxon>
    </lineage>
</organism>
<name>A0A9W7ZQT1_9FUNG</name>
<dbReference type="InterPro" id="IPR047288">
    <property type="entry name" value="Tudor_SGF29_rpt1"/>
</dbReference>
<dbReference type="AlphaFoldDB" id="A0A9W7ZQT1"/>
<sequence>MTTELWTEICKLFNDIDENRHKQFDLVTKINSNTSTLSDLKYNTNNGNEKSQSTPMSMTSSSTSSGNGGSVTQLPPDAEKKLQNHKLLLKQSMDLARAEHDMERRAAKLLSKLSKLMEESQNGNGRGDNKSLGDIDSVSGGLPSSNKPTPPPLPHHHHHNGPHLSAMASRPRSPLARGVSIASANATTTATAGEGSDGSGSGGSSSSNTDLLDKRGTSSAGHGSGSGSSHSQHYVMPLTNERRSSAKPTSNANNNNNNTSTRRRRSNSAVSSASNRSGSVPLPPPPLQGHSNSGKTTTPATAGGDSKSKDNLQNSLVGTYVAAHIPGAADQLDEWILAKIRQVLSSTRVEVEDVDDGGRYTLSTKQILKINPHRPEIKRGDRALGMYPGTTVFYKATVLAPPSQNPNPLVDASWIIPGIPINGAYKVRFDDDDYREMNIPTHLVFPMPRGRNKH</sequence>
<dbReference type="PROSITE" id="PS51518">
    <property type="entry name" value="SGF29_C"/>
    <property type="match status" value="1"/>
</dbReference>
<reference evidence="3" key="1">
    <citation type="submission" date="2022-07" db="EMBL/GenBank/DDBJ databases">
        <title>Phylogenomic reconstructions and comparative analyses of Kickxellomycotina fungi.</title>
        <authorList>
            <person name="Reynolds N.K."/>
            <person name="Stajich J.E."/>
            <person name="Barry K."/>
            <person name="Grigoriev I.V."/>
            <person name="Crous P."/>
            <person name="Smith M.E."/>
        </authorList>
    </citation>
    <scope>NUCLEOTIDE SEQUENCE</scope>
    <source>
        <strain evidence="3">NBRC 100468</strain>
    </source>
</reference>
<proteinExistence type="predicted"/>